<evidence type="ECO:0000256" key="2">
    <source>
        <dbReference type="ARBA" id="ARBA00022827"/>
    </source>
</evidence>
<dbReference type="Pfam" id="PF01593">
    <property type="entry name" value="Amino_oxidase"/>
    <property type="match status" value="1"/>
</dbReference>
<dbReference type="Gene3D" id="1.10.10.1620">
    <property type="match status" value="1"/>
</dbReference>
<dbReference type="GO" id="GO:0016491">
    <property type="term" value="F:oxidoreductase activity"/>
    <property type="evidence" value="ECO:0007669"/>
    <property type="project" value="InterPro"/>
</dbReference>
<proteinExistence type="predicted"/>
<dbReference type="InterPro" id="IPR036188">
    <property type="entry name" value="FAD/NAD-bd_sf"/>
</dbReference>
<sequence length="195" mass="22890">LVLHYVQHYGLKLSEFIYTDDSMWYFTNGKLNRVHDADKDPDLLGYLVEDSERGKSAKQLRGDKEEVKRVQRELKQKLRESKDAYRKKIEDKLQRNRVRDVWSSMREITGFKQAGGATEGNLEMANELNQFFNRPFQLTDYYQDLLEPFERVYFAGEHTALPHAWIETSIKSAVRPAWLMNNKSAEAVLHIKSAF</sequence>
<evidence type="ECO:0000313" key="6">
    <source>
        <dbReference type="Proteomes" id="UP000736164"/>
    </source>
</evidence>
<keyword evidence="2" id="KW-0274">FAD</keyword>
<name>A0A8J7NJ33_ATRSP</name>
<comment type="caution">
    <text evidence="5">The sequence shown here is derived from an EMBL/GenBank/DDBJ whole genome shotgun (WGS) entry which is preliminary data.</text>
</comment>
<feature type="domain" description="Amine oxidase" evidence="4">
    <location>
        <begin position="132"/>
        <end position="179"/>
    </location>
</feature>
<dbReference type="Gene3D" id="1.10.405.10">
    <property type="entry name" value="Guanine Nucleotide Dissociation Inhibitor, domain 1"/>
    <property type="match status" value="1"/>
</dbReference>
<feature type="non-terminal residue" evidence="5">
    <location>
        <position position="195"/>
    </location>
</feature>
<protein>
    <submittedName>
        <fullName evidence="5">OXLA oxidase</fullName>
    </submittedName>
</protein>
<gene>
    <name evidence="5" type="primary">Oxla_7</name>
    <name evidence="5" type="ORF">GTO95_0006922</name>
</gene>
<dbReference type="EMBL" id="JAAWVO010008740">
    <property type="protein sequence ID" value="MBN3312865.1"/>
    <property type="molecule type" value="Genomic_DNA"/>
</dbReference>
<accession>A0A8J7NJ33</accession>
<keyword evidence="3" id="KW-0175">Coiled coil</keyword>
<organism evidence="5 6">
    <name type="scientific">Atractosteus spatula</name>
    <name type="common">Alligator gar</name>
    <name type="synonym">Lepisosteus spatula</name>
    <dbReference type="NCBI Taxonomy" id="7917"/>
    <lineage>
        <taxon>Eukaryota</taxon>
        <taxon>Metazoa</taxon>
        <taxon>Chordata</taxon>
        <taxon>Craniata</taxon>
        <taxon>Vertebrata</taxon>
        <taxon>Euteleostomi</taxon>
        <taxon>Actinopterygii</taxon>
        <taxon>Neopterygii</taxon>
        <taxon>Holostei</taxon>
        <taxon>Semionotiformes</taxon>
        <taxon>Lepisosteidae</taxon>
        <taxon>Atractosteus</taxon>
    </lineage>
</organism>
<feature type="coiled-coil region" evidence="3">
    <location>
        <begin position="57"/>
        <end position="95"/>
    </location>
</feature>
<dbReference type="Gene3D" id="3.90.660.10">
    <property type="match status" value="1"/>
</dbReference>
<dbReference type="InterPro" id="IPR002937">
    <property type="entry name" value="Amino_oxidase"/>
</dbReference>
<dbReference type="Proteomes" id="UP000736164">
    <property type="component" value="Unassembled WGS sequence"/>
</dbReference>
<evidence type="ECO:0000256" key="3">
    <source>
        <dbReference type="SAM" id="Coils"/>
    </source>
</evidence>
<reference evidence="5" key="1">
    <citation type="journal article" date="2021" name="Cell">
        <title>Tracing the genetic footprints of vertebrate landing in non-teleost ray-finned fishes.</title>
        <authorList>
            <person name="Bi X."/>
            <person name="Wang K."/>
            <person name="Yang L."/>
            <person name="Pan H."/>
            <person name="Jiang H."/>
            <person name="Wei Q."/>
            <person name="Fang M."/>
            <person name="Yu H."/>
            <person name="Zhu C."/>
            <person name="Cai Y."/>
            <person name="He Y."/>
            <person name="Gan X."/>
            <person name="Zeng H."/>
            <person name="Yu D."/>
            <person name="Zhu Y."/>
            <person name="Jiang H."/>
            <person name="Qiu Q."/>
            <person name="Yang H."/>
            <person name="Zhang Y.E."/>
            <person name="Wang W."/>
            <person name="Zhu M."/>
            <person name="He S."/>
            <person name="Zhang G."/>
        </authorList>
    </citation>
    <scope>NUCLEOTIDE SEQUENCE</scope>
    <source>
        <strain evidence="5">Allg_001</strain>
    </source>
</reference>
<evidence type="ECO:0000259" key="4">
    <source>
        <dbReference type="Pfam" id="PF01593"/>
    </source>
</evidence>
<keyword evidence="1" id="KW-0285">Flavoprotein</keyword>
<dbReference type="SUPFAM" id="SSF51905">
    <property type="entry name" value="FAD/NAD(P)-binding domain"/>
    <property type="match status" value="1"/>
</dbReference>
<evidence type="ECO:0000256" key="1">
    <source>
        <dbReference type="ARBA" id="ARBA00022630"/>
    </source>
</evidence>
<keyword evidence="6" id="KW-1185">Reference proteome</keyword>
<dbReference type="AlphaFoldDB" id="A0A8J7NJ33"/>
<feature type="non-terminal residue" evidence="5">
    <location>
        <position position="1"/>
    </location>
</feature>
<evidence type="ECO:0000313" key="5">
    <source>
        <dbReference type="EMBL" id="MBN3312865.1"/>
    </source>
</evidence>